<evidence type="ECO:0000313" key="2">
    <source>
        <dbReference type="Proteomes" id="UP000053989"/>
    </source>
</evidence>
<dbReference type="EMBL" id="KN822030">
    <property type="protein sequence ID" value="KIM64102.1"/>
    <property type="molecule type" value="Genomic_DNA"/>
</dbReference>
<gene>
    <name evidence="1" type="ORF">SCLCIDRAFT_657755</name>
</gene>
<dbReference type="HOGENOM" id="CLU_2086206_0_0_1"/>
<name>A0A0C3AGU7_9AGAM</name>
<reference evidence="1 2" key="1">
    <citation type="submission" date="2014-04" db="EMBL/GenBank/DDBJ databases">
        <authorList>
            <consortium name="DOE Joint Genome Institute"/>
            <person name="Kuo A."/>
            <person name="Kohler A."/>
            <person name="Nagy L.G."/>
            <person name="Floudas D."/>
            <person name="Copeland A."/>
            <person name="Barry K.W."/>
            <person name="Cichocki N."/>
            <person name="Veneault-Fourrey C."/>
            <person name="LaButti K."/>
            <person name="Lindquist E.A."/>
            <person name="Lipzen A."/>
            <person name="Lundell T."/>
            <person name="Morin E."/>
            <person name="Murat C."/>
            <person name="Sun H."/>
            <person name="Tunlid A."/>
            <person name="Henrissat B."/>
            <person name="Grigoriev I.V."/>
            <person name="Hibbett D.S."/>
            <person name="Martin F."/>
            <person name="Nordberg H.P."/>
            <person name="Cantor M.N."/>
            <person name="Hua S.X."/>
        </authorList>
    </citation>
    <scope>NUCLEOTIDE SEQUENCE [LARGE SCALE GENOMIC DNA]</scope>
    <source>
        <strain evidence="1 2">Foug A</strain>
    </source>
</reference>
<proteinExistence type="predicted"/>
<dbReference type="Proteomes" id="UP000053989">
    <property type="component" value="Unassembled WGS sequence"/>
</dbReference>
<evidence type="ECO:0000313" key="1">
    <source>
        <dbReference type="EMBL" id="KIM64102.1"/>
    </source>
</evidence>
<keyword evidence="2" id="KW-1185">Reference proteome</keyword>
<dbReference type="InParanoid" id="A0A0C3AGU7"/>
<sequence>MRVWRFEFFKLSVRSTYAHDDMMHHPPALAIGGELMDLHVITSLRPLTSPSLARPNGLGNSIAWESREAQRFPDNKLAKVADHADPRLSCRFCTELGRDSLPAAPGIHTFRNSLRSI</sequence>
<accession>A0A0C3AGU7</accession>
<protein>
    <submittedName>
        <fullName evidence="1">Uncharacterized protein</fullName>
    </submittedName>
</protein>
<reference evidence="2" key="2">
    <citation type="submission" date="2015-01" db="EMBL/GenBank/DDBJ databases">
        <title>Evolutionary Origins and Diversification of the Mycorrhizal Mutualists.</title>
        <authorList>
            <consortium name="DOE Joint Genome Institute"/>
            <consortium name="Mycorrhizal Genomics Consortium"/>
            <person name="Kohler A."/>
            <person name="Kuo A."/>
            <person name="Nagy L.G."/>
            <person name="Floudas D."/>
            <person name="Copeland A."/>
            <person name="Barry K.W."/>
            <person name="Cichocki N."/>
            <person name="Veneault-Fourrey C."/>
            <person name="LaButti K."/>
            <person name="Lindquist E.A."/>
            <person name="Lipzen A."/>
            <person name="Lundell T."/>
            <person name="Morin E."/>
            <person name="Murat C."/>
            <person name="Riley R."/>
            <person name="Ohm R."/>
            <person name="Sun H."/>
            <person name="Tunlid A."/>
            <person name="Henrissat B."/>
            <person name="Grigoriev I.V."/>
            <person name="Hibbett D.S."/>
            <person name="Martin F."/>
        </authorList>
    </citation>
    <scope>NUCLEOTIDE SEQUENCE [LARGE SCALE GENOMIC DNA]</scope>
    <source>
        <strain evidence="2">Foug A</strain>
    </source>
</reference>
<organism evidence="1 2">
    <name type="scientific">Scleroderma citrinum Foug A</name>
    <dbReference type="NCBI Taxonomy" id="1036808"/>
    <lineage>
        <taxon>Eukaryota</taxon>
        <taxon>Fungi</taxon>
        <taxon>Dikarya</taxon>
        <taxon>Basidiomycota</taxon>
        <taxon>Agaricomycotina</taxon>
        <taxon>Agaricomycetes</taxon>
        <taxon>Agaricomycetidae</taxon>
        <taxon>Boletales</taxon>
        <taxon>Sclerodermatineae</taxon>
        <taxon>Sclerodermataceae</taxon>
        <taxon>Scleroderma</taxon>
    </lineage>
</organism>
<dbReference type="AlphaFoldDB" id="A0A0C3AGU7"/>